<dbReference type="InterPro" id="IPR052184">
    <property type="entry name" value="SDR_enzymes"/>
</dbReference>
<gene>
    <name evidence="1" type="ORF">MNBD_UNCLBAC01-848</name>
</gene>
<dbReference type="AlphaFoldDB" id="A0A3B1DM66"/>
<accession>A0A3B1DM66</accession>
<dbReference type="SUPFAM" id="SSF51735">
    <property type="entry name" value="NAD(P)-binding Rossmann-fold domains"/>
    <property type="match status" value="1"/>
</dbReference>
<dbReference type="PANTHER" id="PTHR45458:SF1">
    <property type="entry name" value="SHORT CHAIN DEHYDROGENASE"/>
    <property type="match status" value="1"/>
</dbReference>
<dbReference type="PRINTS" id="PR00081">
    <property type="entry name" value="GDHRDH"/>
</dbReference>
<reference evidence="1" key="1">
    <citation type="submission" date="2018-06" db="EMBL/GenBank/DDBJ databases">
        <authorList>
            <person name="Zhirakovskaya E."/>
        </authorList>
    </citation>
    <scope>NUCLEOTIDE SEQUENCE</scope>
</reference>
<dbReference type="Gene3D" id="3.40.50.720">
    <property type="entry name" value="NAD(P)-binding Rossmann-like Domain"/>
    <property type="match status" value="1"/>
</dbReference>
<dbReference type="Pfam" id="PF00106">
    <property type="entry name" value="adh_short"/>
    <property type="match status" value="1"/>
</dbReference>
<dbReference type="EMBL" id="UOGJ01000143">
    <property type="protein sequence ID" value="VAX37893.1"/>
    <property type="molecule type" value="Genomic_DNA"/>
</dbReference>
<proteinExistence type="predicted"/>
<sequence length="221" mass="24175">MQTALITGANRGIGLELCHQLKKKGFQITAVCRQGSDALKLLDVEIIEGIDVSQDQSIAKLKNALGDSRTFDLVINNAGLLDQNTVDHFDFESILRQFQINAVGPLRIVEVIKDMMPQGSKLVMITSRMGSIADNTSGSRYGYRMSKAALNIASVSLAQDFKDKQIAVGIIHPGFVKTDMTGHTGHLEPSESASNILARIEEFTLETSGTFWHSNGDKLPW</sequence>
<name>A0A3B1DM66_9ZZZZ</name>
<organism evidence="1">
    <name type="scientific">hydrothermal vent metagenome</name>
    <dbReference type="NCBI Taxonomy" id="652676"/>
    <lineage>
        <taxon>unclassified sequences</taxon>
        <taxon>metagenomes</taxon>
        <taxon>ecological metagenomes</taxon>
    </lineage>
</organism>
<dbReference type="InterPro" id="IPR002347">
    <property type="entry name" value="SDR_fam"/>
</dbReference>
<protein>
    <submittedName>
        <fullName evidence="1">Short-chain dehydrogenase/reductase (SDR) superfamily</fullName>
    </submittedName>
</protein>
<dbReference type="CDD" id="cd05325">
    <property type="entry name" value="carb_red_sniffer_like_SDR_c"/>
    <property type="match status" value="1"/>
</dbReference>
<dbReference type="PANTHER" id="PTHR45458">
    <property type="entry name" value="SHORT-CHAIN DEHYDROGENASE/REDUCTASE SDR"/>
    <property type="match status" value="1"/>
</dbReference>
<evidence type="ECO:0000313" key="1">
    <source>
        <dbReference type="EMBL" id="VAX37893.1"/>
    </source>
</evidence>
<dbReference type="GO" id="GO:0016616">
    <property type="term" value="F:oxidoreductase activity, acting on the CH-OH group of donors, NAD or NADP as acceptor"/>
    <property type="evidence" value="ECO:0007669"/>
    <property type="project" value="TreeGrafter"/>
</dbReference>
<dbReference type="InterPro" id="IPR036291">
    <property type="entry name" value="NAD(P)-bd_dom_sf"/>
</dbReference>